<dbReference type="GO" id="GO:0005886">
    <property type="term" value="C:plasma membrane"/>
    <property type="evidence" value="ECO:0007669"/>
    <property type="project" value="TreeGrafter"/>
</dbReference>
<feature type="compositionally biased region" description="Basic and acidic residues" evidence="6">
    <location>
        <begin position="382"/>
        <end position="395"/>
    </location>
</feature>
<feature type="transmembrane region" description="Helical" evidence="7">
    <location>
        <begin position="34"/>
        <end position="55"/>
    </location>
</feature>
<evidence type="ECO:0000256" key="3">
    <source>
        <dbReference type="ARBA" id="ARBA00022692"/>
    </source>
</evidence>
<feature type="transmembrane region" description="Helical" evidence="7">
    <location>
        <begin position="276"/>
        <end position="300"/>
    </location>
</feature>
<feature type="transmembrane region" description="Helical" evidence="7">
    <location>
        <begin position="141"/>
        <end position="162"/>
    </location>
</feature>
<evidence type="ECO:0008006" key="9">
    <source>
        <dbReference type="Google" id="ProtNLM"/>
    </source>
</evidence>
<name>A0A6J4NH28_9CHLR</name>
<organism evidence="8">
    <name type="scientific">uncultured Chloroflexia bacterium</name>
    <dbReference type="NCBI Taxonomy" id="1672391"/>
    <lineage>
        <taxon>Bacteria</taxon>
        <taxon>Bacillati</taxon>
        <taxon>Chloroflexota</taxon>
        <taxon>Chloroflexia</taxon>
        <taxon>environmental samples</taxon>
    </lineage>
</organism>
<reference evidence="8" key="1">
    <citation type="submission" date="2020-02" db="EMBL/GenBank/DDBJ databases">
        <authorList>
            <person name="Meier V. D."/>
        </authorList>
    </citation>
    <scope>NUCLEOTIDE SEQUENCE</scope>
    <source>
        <strain evidence="8">AVDCRST_MAG93</strain>
    </source>
</reference>
<evidence type="ECO:0000256" key="4">
    <source>
        <dbReference type="ARBA" id="ARBA00022989"/>
    </source>
</evidence>
<feature type="transmembrane region" description="Helical" evidence="7">
    <location>
        <begin position="174"/>
        <end position="196"/>
    </location>
</feature>
<sequence length="395" mass="42069">MTTVVAAAIGFVIFALVGLIGWQTGASTMVCTRPAFGVMGSVLPALITFITLTGWDSVHVQLAGQLMGGIGESWGLGYTRLYSIAVGLAIVFLVIWGHALLKWMERFLVPIVIVLVAMALYTVLSGQNFAKLWNTSGEGGLTIMLAFDAMFIAILTWAPMVADYTRYGQTRGGAFNAALFGSLPVALFMLFVGQSAAIGLGNPNALEAMVARGSGFGIVAFFVAMFATIATAALIMYSASMSLLNVIPQVPLRVINLFTGTIVIVAAVTVNLLGNVIAWLSFQGVMLIPLFAVILVDYYVLHGRHYDASSLYDRSGAYWGYRGFNLAGYAAWIVGAIAYLLVSRTFASLGGSVISFLLAGVVYWVAASFAMHRSQPATGESSDARSEDRVGQRTV</sequence>
<proteinExistence type="inferred from homology"/>
<evidence type="ECO:0000313" key="8">
    <source>
        <dbReference type="EMBL" id="CAA9385911.1"/>
    </source>
</evidence>
<evidence type="ECO:0000256" key="5">
    <source>
        <dbReference type="ARBA" id="ARBA00023136"/>
    </source>
</evidence>
<evidence type="ECO:0000256" key="6">
    <source>
        <dbReference type="SAM" id="MobiDB-lite"/>
    </source>
</evidence>
<feature type="transmembrane region" description="Helical" evidence="7">
    <location>
        <begin position="75"/>
        <end position="95"/>
    </location>
</feature>
<feature type="region of interest" description="Disordered" evidence="6">
    <location>
        <begin position="376"/>
        <end position="395"/>
    </location>
</feature>
<feature type="transmembrane region" description="Helical" evidence="7">
    <location>
        <begin position="107"/>
        <end position="129"/>
    </location>
</feature>
<feature type="transmembrane region" description="Helical" evidence="7">
    <location>
        <begin position="346"/>
        <end position="366"/>
    </location>
</feature>
<dbReference type="GO" id="GO:0015209">
    <property type="term" value="F:cytosine transmembrane transporter activity"/>
    <property type="evidence" value="ECO:0007669"/>
    <property type="project" value="InterPro"/>
</dbReference>
<keyword evidence="3 7" id="KW-0812">Transmembrane</keyword>
<keyword evidence="5 7" id="KW-0472">Membrane</keyword>
<comment type="similarity">
    <text evidence="2">Belongs to the purine-cytosine permease (2.A.39) family.</text>
</comment>
<comment type="subcellular location">
    <subcellularLocation>
        <location evidence="1">Membrane</location>
        <topology evidence="1">Multi-pass membrane protein</topology>
    </subcellularLocation>
</comment>
<dbReference type="EMBL" id="CADCTR010003176">
    <property type="protein sequence ID" value="CAA9385911.1"/>
    <property type="molecule type" value="Genomic_DNA"/>
</dbReference>
<evidence type="ECO:0000256" key="1">
    <source>
        <dbReference type="ARBA" id="ARBA00004141"/>
    </source>
</evidence>
<dbReference type="PANTHER" id="PTHR30569">
    <property type="entry name" value="CYTOSINE TRANSPORTER CODB"/>
    <property type="match status" value="1"/>
</dbReference>
<dbReference type="AlphaFoldDB" id="A0A6J4NH28"/>
<protein>
    <recommendedName>
        <fullName evidence="9">Cytosine/purine/uracil/thiamine/allantoin permease family protein</fullName>
    </recommendedName>
</protein>
<dbReference type="Gene3D" id="1.10.4160.10">
    <property type="entry name" value="Hydantoin permease"/>
    <property type="match status" value="1"/>
</dbReference>
<dbReference type="Pfam" id="PF02133">
    <property type="entry name" value="Transp_cyt_pur"/>
    <property type="match status" value="1"/>
</dbReference>
<feature type="transmembrane region" description="Helical" evidence="7">
    <location>
        <begin position="6"/>
        <end position="22"/>
    </location>
</feature>
<feature type="transmembrane region" description="Helical" evidence="7">
    <location>
        <begin position="250"/>
        <end position="270"/>
    </location>
</feature>
<feature type="transmembrane region" description="Helical" evidence="7">
    <location>
        <begin position="321"/>
        <end position="340"/>
    </location>
</feature>
<evidence type="ECO:0000256" key="2">
    <source>
        <dbReference type="ARBA" id="ARBA00008974"/>
    </source>
</evidence>
<feature type="transmembrane region" description="Helical" evidence="7">
    <location>
        <begin position="216"/>
        <end position="238"/>
    </location>
</feature>
<evidence type="ECO:0000256" key="7">
    <source>
        <dbReference type="SAM" id="Phobius"/>
    </source>
</evidence>
<gene>
    <name evidence="8" type="ORF">AVDCRST_MAG93-9454</name>
</gene>
<dbReference type="InterPro" id="IPR030191">
    <property type="entry name" value="CodB"/>
</dbReference>
<dbReference type="PANTHER" id="PTHR30569:SF0">
    <property type="entry name" value="CYTOSINE PERMEASE"/>
    <property type="match status" value="1"/>
</dbReference>
<keyword evidence="4 7" id="KW-1133">Transmembrane helix</keyword>
<accession>A0A6J4NH28</accession>
<dbReference type="InterPro" id="IPR001248">
    <property type="entry name" value="Pur-cyt_permease"/>
</dbReference>